<dbReference type="EMBL" id="DAKRPA010000325">
    <property type="protein sequence ID" value="DAZ93320.1"/>
    <property type="molecule type" value="Genomic_DNA"/>
</dbReference>
<comment type="caution">
    <text evidence="1">The sequence shown here is derived from an EMBL/GenBank/DDBJ whole genome shotgun (WGS) entry which is preliminary data.</text>
</comment>
<reference evidence="1" key="1">
    <citation type="submission" date="2022-11" db="EMBL/GenBank/DDBJ databases">
        <authorList>
            <person name="Morgan W.R."/>
            <person name="Tartar A."/>
        </authorList>
    </citation>
    <scope>NUCLEOTIDE SEQUENCE</scope>
    <source>
        <strain evidence="1">ARSEF 373</strain>
    </source>
</reference>
<evidence type="ECO:0000313" key="1">
    <source>
        <dbReference type="EMBL" id="DAZ93320.1"/>
    </source>
</evidence>
<dbReference type="AlphaFoldDB" id="A0AAV2YD84"/>
<name>A0AAV2YD84_9STRA</name>
<keyword evidence="2" id="KW-1185">Reference proteome</keyword>
<protein>
    <submittedName>
        <fullName evidence="1">Uncharacterized protein</fullName>
    </submittedName>
</protein>
<sequence length="88" mass="10530">MFTSLQPAHYLRAFPASQFVDDRCCQYPSKHCKKPRAVKRNGELHRFCELHREIANRNQRKLDRKRRMRKKQLLLSLKYITSLCGPNT</sequence>
<organism evidence="1 2">
    <name type="scientific">Lagenidium giganteum</name>
    <dbReference type="NCBI Taxonomy" id="4803"/>
    <lineage>
        <taxon>Eukaryota</taxon>
        <taxon>Sar</taxon>
        <taxon>Stramenopiles</taxon>
        <taxon>Oomycota</taxon>
        <taxon>Peronosporomycetes</taxon>
        <taxon>Pythiales</taxon>
        <taxon>Pythiaceae</taxon>
    </lineage>
</organism>
<gene>
    <name evidence="1" type="ORF">N0F65_003271</name>
</gene>
<reference evidence="1" key="2">
    <citation type="journal article" date="2023" name="Microbiol Resour">
        <title>Decontamination and Annotation of the Draft Genome Sequence of the Oomycete Lagenidium giganteum ARSEF 373.</title>
        <authorList>
            <person name="Morgan W.R."/>
            <person name="Tartar A."/>
        </authorList>
    </citation>
    <scope>NUCLEOTIDE SEQUENCE</scope>
    <source>
        <strain evidence="1">ARSEF 373</strain>
    </source>
</reference>
<proteinExistence type="predicted"/>
<accession>A0AAV2YD84</accession>
<evidence type="ECO:0000313" key="2">
    <source>
        <dbReference type="Proteomes" id="UP001146120"/>
    </source>
</evidence>
<dbReference type="Proteomes" id="UP001146120">
    <property type="component" value="Unassembled WGS sequence"/>
</dbReference>